<evidence type="ECO:0008006" key="4">
    <source>
        <dbReference type="Google" id="ProtNLM"/>
    </source>
</evidence>
<proteinExistence type="predicted"/>
<dbReference type="RefSeq" id="XP_033238582.1">
    <property type="nucleotide sequence ID" value="XM_033382691.1"/>
</dbReference>
<dbReference type="FunCoup" id="A0A6I8W5M1">
    <property type="interactions" value="36"/>
</dbReference>
<evidence type="ECO:0000256" key="1">
    <source>
        <dbReference type="PROSITE-ProRule" id="PRU00339"/>
    </source>
</evidence>
<dbReference type="InterPro" id="IPR019734">
    <property type="entry name" value="TPR_rpt"/>
</dbReference>
<dbReference type="PROSITE" id="PS50005">
    <property type="entry name" value="TPR"/>
    <property type="match status" value="1"/>
</dbReference>
<dbReference type="KEGG" id="dpo:117184537"/>
<name>A0A6I8W5M1_DROPS</name>
<dbReference type="Gene3D" id="1.25.40.10">
    <property type="entry name" value="Tetratricopeptide repeat domain"/>
    <property type="match status" value="1"/>
</dbReference>
<dbReference type="AlphaFoldDB" id="A0A6I8W5M1"/>
<evidence type="ECO:0000313" key="3">
    <source>
        <dbReference type="RefSeq" id="XP_033238582.1"/>
    </source>
</evidence>
<dbReference type="PANTHER" id="PTHR21391:SF0">
    <property type="entry name" value="AT04489P-RELATED"/>
    <property type="match status" value="1"/>
</dbReference>
<organism evidence="2 3">
    <name type="scientific">Drosophila pseudoobscura pseudoobscura</name>
    <name type="common">Fruit fly</name>
    <dbReference type="NCBI Taxonomy" id="46245"/>
    <lineage>
        <taxon>Eukaryota</taxon>
        <taxon>Metazoa</taxon>
        <taxon>Ecdysozoa</taxon>
        <taxon>Arthropoda</taxon>
        <taxon>Hexapoda</taxon>
        <taxon>Insecta</taxon>
        <taxon>Pterygota</taxon>
        <taxon>Neoptera</taxon>
        <taxon>Endopterygota</taxon>
        <taxon>Diptera</taxon>
        <taxon>Brachycera</taxon>
        <taxon>Muscomorpha</taxon>
        <taxon>Ephydroidea</taxon>
        <taxon>Drosophilidae</taxon>
        <taxon>Drosophila</taxon>
        <taxon>Sophophora</taxon>
    </lineage>
</organism>
<keyword evidence="2" id="KW-1185">Reference proteome</keyword>
<keyword evidence="1" id="KW-0802">TPR repeat</keyword>
<accession>A0A6I8W5M1</accession>
<dbReference type="PANTHER" id="PTHR21391">
    <property type="entry name" value="AT04489P-RELATED"/>
    <property type="match status" value="1"/>
</dbReference>
<dbReference type="InParanoid" id="A0A6I8W5M1"/>
<dbReference type="SUPFAM" id="SSF48452">
    <property type="entry name" value="TPR-like"/>
    <property type="match status" value="1"/>
</dbReference>
<reference evidence="3" key="1">
    <citation type="submission" date="2025-08" db="UniProtKB">
        <authorList>
            <consortium name="RefSeq"/>
        </authorList>
    </citation>
    <scope>IDENTIFICATION</scope>
    <source>
        <strain evidence="3">MV-25-SWS-2005</strain>
        <tissue evidence="3">Whole body</tissue>
    </source>
</reference>
<feature type="repeat" description="TPR" evidence="1">
    <location>
        <begin position="32"/>
        <end position="65"/>
    </location>
</feature>
<dbReference type="Proteomes" id="UP000001819">
    <property type="component" value="Chromosome X"/>
</dbReference>
<dbReference type="InterPro" id="IPR011990">
    <property type="entry name" value="TPR-like_helical_dom_sf"/>
</dbReference>
<evidence type="ECO:0000313" key="2">
    <source>
        <dbReference type="Proteomes" id="UP000001819"/>
    </source>
</evidence>
<sequence>MTSIVPSPIPAAGIEDAIPIWMKIDWSPEIEHDIYKDWGSYYSRRRRENMAMYYYNKALSMLPEDYGTLYHRSQTKRKNAQTEGALKDCAEAKRILERLNIQNAPINLEICDALYELNQFENAKAELHDNTRLFKGNKIKAFEQRLIVVDENIRDCCGVELTHFISANEKLLIQVKESDLKSQNQVQNKPLWKLLKEQNKCDVLSILEIEDELLSPLEIARRSRAFNVFNQIYMDKSWIDVVFLKKLLRNPTLLLEQCQNSKYFLGALNKKKYEELKLFLKMLHARAPMYYLRYNKFTNQNLMDKFREDYLFRMQYQTGRNMRSVLRSIRYLRAVGNVAKLSKYVEEVMGDYVVLKTNRIMPWKFEFMNEVYNTLALAFAEQCIVPPGRSLYADKNGLLKLLRLPTEKSWDVQNFVFGDRSTHQESNLSDLSMSKSRQLISRLEKRMLFAKYSVEKCYLFHQIGYTHLKSNRFDECCFAARKGLKETKNCNNLLWKFLCTLLIIKSNAALHKVERTKEALIRAQKMLDDLDSPQISRFVEVCIICNELIIDIKKKRGSVGSRRATPATSRSNMSILPAKSSIHLRHT</sequence>
<gene>
    <name evidence="3" type="primary">LOC117184537</name>
</gene>
<protein>
    <recommendedName>
        <fullName evidence="4">Tetratricopeptide repeat protein 25</fullName>
    </recommendedName>
</protein>